<dbReference type="Proteomes" id="UP000789570">
    <property type="component" value="Unassembled WGS sequence"/>
</dbReference>
<accession>A0A9N9HT72</accession>
<proteinExistence type="predicted"/>
<dbReference type="EMBL" id="CAJVPQ010008243">
    <property type="protein sequence ID" value="CAG8704899.1"/>
    <property type="molecule type" value="Genomic_DNA"/>
</dbReference>
<evidence type="ECO:0000313" key="2">
    <source>
        <dbReference type="Proteomes" id="UP000789570"/>
    </source>
</evidence>
<evidence type="ECO:0000313" key="1">
    <source>
        <dbReference type="EMBL" id="CAG8704899.1"/>
    </source>
</evidence>
<reference evidence="1" key="1">
    <citation type="submission" date="2021-06" db="EMBL/GenBank/DDBJ databases">
        <authorList>
            <person name="Kallberg Y."/>
            <person name="Tangrot J."/>
            <person name="Rosling A."/>
        </authorList>
    </citation>
    <scope>NUCLEOTIDE SEQUENCE</scope>
    <source>
        <strain evidence="1">UK204</strain>
    </source>
</reference>
<dbReference type="OrthoDB" id="2673191at2759"/>
<dbReference type="AlphaFoldDB" id="A0A9N9HT72"/>
<organism evidence="1 2">
    <name type="scientific">Funneliformis caledonium</name>
    <dbReference type="NCBI Taxonomy" id="1117310"/>
    <lineage>
        <taxon>Eukaryota</taxon>
        <taxon>Fungi</taxon>
        <taxon>Fungi incertae sedis</taxon>
        <taxon>Mucoromycota</taxon>
        <taxon>Glomeromycotina</taxon>
        <taxon>Glomeromycetes</taxon>
        <taxon>Glomerales</taxon>
        <taxon>Glomeraceae</taxon>
        <taxon>Funneliformis</taxon>
    </lineage>
</organism>
<keyword evidence="2" id="KW-1185">Reference proteome</keyword>
<gene>
    <name evidence="1" type="ORF">FCALED_LOCUS13652</name>
</gene>
<comment type="caution">
    <text evidence="1">The sequence shown here is derived from an EMBL/GenBank/DDBJ whole genome shotgun (WGS) entry which is preliminary data.</text>
</comment>
<name>A0A9N9HT72_9GLOM</name>
<feature type="non-terminal residue" evidence="1">
    <location>
        <position position="64"/>
    </location>
</feature>
<sequence length="64" mass="7668">MGNSYEVMVKDTQITLTYRLYKNIEKNSKEFTVDIRIIDNIDDFKKKIYEKVKEINDCFLEIVA</sequence>
<protein>
    <submittedName>
        <fullName evidence="1">13126_t:CDS:1</fullName>
    </submittedName>
</protein>